<protein>
    <submittedName>
        <fullName evidence="1">Uncharacterized protein</fullName>
    </submittedName>
</protein>
<organism evidence="1 2">
    <name type="scientific">Tanacetum coccineum</name>
    <dbReference type="NCBI Taxonomy" id="301880"/>
    <lineage>
        <taxon>Eukaryota</taxon>
        <taxon>Viridiplantae</taxon>
        <taxon>Streptophyta</taxon>
        <taxon>Embryophyta</taxon>
        <taxon>Tracheophyta</taxon>
        <taxon>Spermatophyta</taxon>
        <taxon>Magnoliopsida</taxon>
        <taxon>eudicotyledons</taxon>
        <taxon>Gunneridae</taxon>
        <taxon>Pentapetalae</taxon>
        <taxon>asterids</taxon>
        <taxon>campanulids</taxon>
        <taxon>Asterales</taxon>
        <taxon>Asteraceae</taxon>
        <taxon>Asteroideae</taxon>
        <taxon>Anthemideae</taxon>
        <taxon>Anthemidinae</taxon>
        <taxon>Tanacetum</taxon>
    </lineage>
</organism>
<evidence type="ECO:0000313" key="1">
    <source>
        <dbReference type="EMBL" id="GJS88235.1"/>
    </source>
</evidence>
<dbReference type="Proteomes" id="UP001151760">
    <property type="component" value="Unassembled WGS sequence"/>
</dbReference>
<proteinExistence type="predicted"/>
<dbReference type="EMBL" id="BQNB010011258">
    <property type="protein sequence ID" value="GJS88235.1"/>
    <property type="molecule type" value="Genomic_DNA"/>
</dbReference>
<comment type="caution">
    <text evidence="1">The sequence shown here is derived from an EMBL/GenBank/DDBJ whole genome shotgun (WGS) entry which is preliminary data.</text>
</comment>
<name>A0ABQ4ZEG0_9ASTR</name>
<keyword evidence="2" id="KW-1185">Reference proteome</keyword>
<sequence length="184" mass="21162">METLAETKRRLLSNSKSQIFVTEDYDDGSRPEEQHLVVPCSDEEIVKFPTQPATTKISGDNGSNLEDFLIVLTREEADIIRPIMAVKDEPLMMLGSGPHIIKKEFSNYLDGQHSTDKRRRNDTILEILLMELLLKKYGLYKILQKINDNAYVGKHSRLSSSKERGNDEDMIQKLEEEYMVSKNK</sequence>
<reference evidence="1" key="1">
    <citation type="journal article" date="2022" name="Int. J. Mol. Sci.">
        <title>Draft Genome of Tanacetum Coccineum: Genomic Comparison of Closely Related Tanacetum-Family Plants.</title>
        <authorList>
            <person name="Yamashiro T."/>
            <person name="Shiraishi A."/>
            <person name="Nakayama K."/>
            <person name="Satake H."/>
        </authorList>
    </citation>
    <scope>NUCLEOTIDE SEQUENCE</scope>
</reference>
<evidence type="ECO:0000313" key="2">
    <source>
        <dbReference type="Proteomes" id="UP001151760"/>
    </source>
</evidence>
<accession>A0ABQ4ZEG0</accession>
<reference evidence="1" key="2">
    <citation type="submission" date="2022-01" db="EMBL/GenBank/DDBJ databases">
        <authorList>
            <person name="Yamashiro T."/>
            <person name="Shiraishi A."/>
            <person name="Satake H."/>
            <person name="Nakayama K."/>
        </authorList>
    </citation>
    <scope>NUCLEOTIDE SEQUENCE</scope>
</reference>
<gene>
    <name evidence="1" type="ORF">Tco_0770871</name>
</gene>